<keyword evidence="9" id="KW-1185">Reference proteome</keyword>
<gene>
    <name evidence="8" type="ORF">LMG27177_00529</name>
</gene>
<keyword evidence="4" id="KW-0378">Hydrolase</keyword>
<dbReference type="RefSeq" id="WP_175157937.1">
    <property type="nucleotide sequence ID" value="NZ_CADIKI010000001.1"/>
</dbReference>
<proteinExistence type="inferred from homology"/>
<dbReference type="PRINTS" id="PR00735">
    <property type="entry name" value="GLHYDRLASE8"/>
</dbReference>
<comment type="similarity">
    <text evidence="2">Belongs to the glycosyl hydrolase 8 (cellulase D) family.</text>
</comment>
<dbReference type="EC" id="3.2.1.4" evidence="3"/>
<evidence type="ECO:0000256" key="7">
    <source>
        <dbReference type="ARBA" id="ARBA00023326"/>
    </source>
</evidence>
<keyword evidence="6" id="KW-0326">Glycosidase</keyword>
<dbReference type="NCBIfam" id="NF008305">
    <property type="entry name" value="PRK11097.1"/>
    <property type="match status" value="1"/>
</dbReference>
<evidence type="ECO:0000256" key="1">
    <source>
        <dbReference type="ARBA" id="ARBA00000966"/>
    </source>
</evidence>
<keyword evidence="5" id="KW-0136">Cellulose degradation</keyword>
<keyword evidence="7" id="KW-0119">Carbohydrate metabolism</keyword>
<evidence type="ECO:0000313" key="8">
    <source>
        <dbReference type="EMBL" id="CAB3778104.1"/>
    </source>
</evidence>
<dbReference type="GO" id="GO:0030245">
    <property type="term" value="P:cellulose catabolic process"/>
    <property type="evidence" value="ECO:0007669"/>
    <property type="project" value="UniProtKB-KW"/>
</dbReference>
<dbReference type="Gene3D" id="1.50.10.10">
    <property type="match status" value="1"/>
</dbReference>
<dbReference type="AlphaFoldDB" id="A0A6J5FGZ4"/>
<reference evidence="8 9" key="1">
    <citation type="submission" date="2020-04" db="EMBL/GenBank/DDBJ databases">
        <authorList>
            <person name="De Canck E."/>
        </authorList>
    </citation>
    <scope>NUCLEOTIDE SEQUENCE [LARGE SCALE GENOMIC DNA]</scope>
    <source>
        <strain evidence="8 9">LMG 27177</strain>
    </source>
</reference>
<dbReference type="SUPFAM" id="SSF48208">
    <property type="entry name" value="Six-hairpin glycosidases"/>
    <property type="match status" value="1"/>
</dbReference>
<organism evidence="8 9">
    <name type="scientific">Paraburkholderia fynbosensis</name>
    <dbReference type="NCBI Taxonomy" id="1200993"/>
    <lineage>
        <taxon>Bacteria</taxon>
        <taxon>Pseudomonadati</taxon>
        <taxon>Pseudomonadota</taxon>
        <taxon>Betaproteobacteria</taxon>
        <taxon>Burkholderiales</taxon>
        <taxon>Burkholderiaceae</taxon>
        <taxon>Paraburkholderia</taxon>
    </lineage>
</organism>
<sequence length="465" mass="49168">MTPVSGKAPSWGRGDARGAAGWRLGPKVAGVVVRAVGVAMALAGASMAMGMGAQQAVAQEVTQQGGGANAVIASSASAAHAVLATSATDATGTANPSNATIAAPANCALSPWPRWQQFKRDFMSADGRVIDVGSTDSRTVSEGQSYALFFALVANDRAAFDTILRWTEQHLAQGDLTAHLPAWLWGRADDGQWKVLDANASSDADLWIAYALLEAGHAWHERSYTARGAVLAKRVLDEETASMAGLGLTLLPGPVGFHPAADVWRVNPSYSPPQVLRGIATRLPDDARWMRLLASSRRVLTDTAPRGFAPDWALYRAKQGFAPDPQSQAESAYNAIRVYLWAGMLDPRDPLASTLLAHFAPFADFIAAHGAPPERVDTTTGAVGENMGNAGFSAAAAPFLDARGEHALADAQIARAAQLDRETPAGYYSSVLSLFALGWRDGRYRFAADGTLDLRWSSPCRASAQ</sequence>
<protein>
    <recommendedName>
        <fullName evidence="3">cellulase</fullName>
        <ecNumber evidence="3">3.2.1.4</ecNumber>
    </recommendedName>
</protein>
<dbReference type="Pfam" id="PF01270">
    <property type="entry name" value="Glyco_hydro_8"/>
    <property type="match status" value="1"/>
</dbReference>
<evidence type="ECO:0000256" key="4">
    <source>
        <dbReference type="ARBA" id="ARBA00022801"/>
    </source>
</evidence>
<dbReference type="EMBL" id="CADIKI010000001">
    <property type="protein sequence ID" value="CAB3778104.1"/>
    <property type="molecule type" value="Genomic_DNA"/>
</dbReference>
<comment type="catalytic activity">
    <reaction evidence="1">
        <text>Endohydrolysis of (1-&gt;4)-beta-D-glucosidic linkages in cellulose, lichenin and cereal beta-D-glucans.</text>
        <dbReference type="EC" id="3.2.1.4"/>
    </reaction>
</comment>
<dbReference type="GO" id="GO:0008810">
    <property type="term" value="F:cellulase activity"/>
    <property type="evidence" value="ECO:0007669"/>
    <property type="project" value="UniProtKB-EC"/>
</dbReference>
<keyword evidence="7" id="KW-0624">Polysaccharide degradation</keyword>
<dbReference type="Proteomes" id="UP000494252">
    <property type="component" value="Unassembled WGS sequence"/>
</dbReference>
<dbReference type="InterPro" id="IPR002037">
    <property type="entry name" value="Glyco_hydro_8"/>
</dbReference>
<dbReference type="InterPro" id="IPR012341">
    <property type="entry name" value="6hp_glycosidase-like_sf"/>
</dbReference>
<evidence type="ECO:0000256" key="2">
    <source>
        <dbReference type="ARBA" id="ARBA00009209"/>
    </source>
</evidence>
<evidence type="ECO:0000256" key="5">
    <source>
        <dbReference type="ARBA" id="ARBA00023001"/>
    </source>
</evidence>
<accession>A0A6J5FGZ4</accession>
<evidence type="ECO:0000256" key="3">
    <source>
        <dbReference type="ARBA" id="ARBA00012601"/>
    </source>
</evidence>
<evidence type="ECO:0000256" key="6">
    <source>
        <dbReference type="ARBA" id="ARBA00023295"/>
    </source>
</evidence>
<evidence type="ECO:0000313" key="9">
    <source>
        <dbReference type="Proteomes" id="UP000494252"/>
    </source>
</evidence>
<name>A0A6J5FGZ4_9BURK</name>
<dbReference type="InterPro" id="IPR008928">
    <property type="entry name" value="6-hairpin_glycosidase_sf"/>
</dbReference>